<evidence type="ECO:0000313" key="2">
    <source>
        <dbReference type="Proteomes" id="UP000481153"/>
    </source>
</evidence>
<gene>
    <name evidence="1" type="ORF">Ae201684_017950</name>
</gene>
<accession>A0A6G0W7J6</accession>
<dbReference type="AlphaFoldDB" id="A0A6G0W7J6"/>
<reference evidence="1 2" key="1">
    <citation type="submission" date="2019-07" db="EMBL/GenBank/DDBJ databases">
        <title>Genomics analysis of Aphanomyces spp. identifies a new class of oomycete effector associated with host adaptation.</title>
        <authorList>
            <person name="Gaulin E."/>
        </authorList>
    </citation>
    <scope>NUCLEOTIDE SEQUENCE [LARGE SCALE GENOMIC DNA]</scope>
    <source>
        <strain evidence="1 2">ATCC 201684</strain>
    </source>
</reference>
<name>A0A6G0W7J6_9STRA</name>
<organism evidence="1 2">
    <name type="scientific">Aphanomyces euteiches</name>
    <dbReference type="NCBI Taxonomy" id="100861"/>
    <lineage>
        <taxon>Eukaryota</taxon>
        <taxon>Sar</taxon>
        <taxon>Stramenopiles</taxon>
        <taxon>Oomycota</taxon>
        <taxon>Saprolegniomycetes</taxon>
        <taxon>Saprolegniales</taxon>
        <taxon>Verrucalvaceae</taxon>
        <taxon>Aphanomyces</taxon>
    </lineage>
</organism>
<comment type="caution">
    <text evidence="1">The sequence shown here is derived from an EMBL/GenBank/DDBJ whole genome shotgun (WGS) entry which is preliminary data.</text>
</comment>
<dbReference type="Proteomes" id="UP000481153">
    <property type="component" value="Unassembled WGS sequence"/>
</dbReference>
<sequence length="287" mass="31881">MTKRARADSEMPKDVVLNLAKVCFASHEDPFRVKMALTEGDLPMRLWLEDKKSKLQWECNVKDFQDRKPKDANYEVPAKAVIEGLEGALSALASSNGKTDKYTVELKSSKHGHLELVAKFRFFPSLEAVYSFDLAPVHIEKIDILEAKLRDLEEVGQSPKKIIGLQARTIVGTPGGNFVHWELVSLNKSHQVMDLDGDTTVVLYTPGLYEIQVTGTRIWSGGYCLTIVVDDKQVASTPIQENSYCNSLSHLLVTTGEMTKFKVLCHGVGHPLSPGATMTVLYIGKFN</sequence>
<protein>
    <submittedName>
        <fullName evidence="1">Uncharacterized protein</fullName>
    </submittedName>
</protein>
<dbReference type="EMBL" id="VJMJ01000317">
    <property type="protein sequence ID" value="KAF0723079.1"/>
    <property type="molecule type" value="Genomic_DNA"/>
</dbReference>
<proteinExistence type="predicted"/>
<keyword evidence="2" id="KW-1185">Reference proteome</keyword>
<evidence type="ECO:0000313" key="1">
    <source>
        <dbReference type="EMBL" id="KAF0723079.1"/>
    </source>
</evidence>
<dbReference type="VEuPathDB" id="FungiDB:AeMF1_010350"/>